<dbReference type="EMBL" id="JAMWBK010000005">
    <property type="protein sequence ID" value="KAJ8904863.1"/>
    <property type="molecule type" value="Genomic_DNA"/>
</dbReference>
<protein>
    <recommendedName>
        <fullName evidence="2">PsbP C-terminal domain-containing protein</fullName>
    </recommendedName>
</protein>
<sequence length="210" mass="22515">MDRSAGFVGSGQLVRSGRSSGQGTAVCMSAERPAVPSRRDVLLGIAGTIGVALGASQPALAAEGLAGKVDPFQDAQKGFKILRPSGWNEFSASENFDVKWQDIINPVEQITVITTPVTKGKTVADIGTTEEVAAKLAKSRSMEIVGSSSKESQGIITYIVEMKSKSVHQITVLAMNKSKLYTVNITCPENRWSKREKLFKGIAESFIPRL</sequence>
<evidence type="ECO:0000259" key="2">
    <source>
        <dbReference type="Pfam" id="PF01789"/>
    </source>
</evidence>
<evidence type="ECO:0000313" key="3">
    <source>
        <dbReference type="EMBL" id="KAJ8904863.1"/>
    </source>
</evidence>
<name>A0AAV8UQT2_9RHOD</name>
<feature type="domain" description="PsbP C-terminal" evidence="2">
    <location>
        <begin position="69"/>
        <end position="206"/>
    </location>
</feature>
<dbReference type="GO" id="GO:0019898">
    <property type="term" value="C:extrinsic component of membrane"/>
    <property type="evidence" value="ECO:0007669"/>
    <property type="project" value="InterPro"/>
</dbReference>
<dbReference type="Gene3D" id="3.40.1000.10">
    <property type="entry name" value="Mog1/PsbP, alpha/beta/alpha sandwich"/>
    <property type="match status" value="1"/>
</dbReference>
<accession>A0AAV8UQT2</accession>
<evidence type="ECO:0000256" key="1">
    <source>
        <dbReference type="SAM" id="MobiDB-lite"/>
    </source>
</evidence>
<evidence type="ECO:0000313" key="4">
    <source>
        <dbReference type="Proteomes" id="UP001157974"/>
    </source>
</evidence>
<organism evidence="3 4">
    <name type="scientific">Rhodosorus marinus</name>
    <dbReference type="NCBI Taxonomy" id="101924"/>
    <lineage>
        <taxon>Eukaryota</taxon>
        <taxon>Rhodophyta</taxon>
        <taxon>Stylonematophyceae</taxon>
        <taxon>Stylonematales</taxon>
        <taxon>Stylonemataceae</taxon>
        <taxon>Rhodosorus</taxon>
    </lineage>
</organism>
<dbReference type="InterPro" id="IPR002683">
    <property type="entry name" value="PsbP_C"/>
</dbReference>
<dbReference type="PANTHER" id="PTHR31407">
    <property type="match status" value="1"/>
</dbReference>
<dbReference type="GO" id="GO:0015979">
    <property type="term" value="P:photosynthesis"/>
    <property type="evidence" value="ECO:0007669"/>
    <property type="project" value="InterPro"/>
</dbReference>
<dbReference type="GO" id="GO:0005509">
    <property type="term" value="F:calcium ion binding"/>
    <property type="evidence" value="ECO:0007669"/>
    <property type="project" value="InterPro"/>
</dbReference>
<dbReference type="InterPro" id="IPR016123">
    <property type="entry name" value="Mog1/PsbP_a/b/a-sand"/>
</dbReference>
<keyword evidence="4" id="KW-1185">Reference proteome</keyword>
<dbReference type="AlphaFoldDB" id="A0AAV8UQT2"/>
<dbReference type="PANTHER" id="PTHR31407:SF16">
    <property type="entry name" value="PSBP DOMAIN-CONTAINING PROTEIN 7, CHLOROPLASTIC"/>
    <property type="match status" value="1"/>
</dbReference>
<dbReference type="NCBIfam" id="NF040946">
    <property type="entry name" value="PSII_PsbP"/>
    <property type="match status" value="1"/>
</dbReference>
<gene>
    <name evidence="3" type="ORF">NDN08_001377</name>
</gene>
<dbReference type="Pfam" id="PF01789">
    <property type="entry name" value="PsbP"/>
    <property type="match status" value="1"/>
</dbReference>
<dbReference type="Proteomes" id="UP001157974">
    <property type="component" value="Unassembled WGS sequence"/>
</dbReference>
<comment type="caution">
    <text evidence="3">The sequence shown here is derived from an EMBL/GenBank/DDBJ whole genome shotgun (WGS) entry which is preliminary data.</text>
</comment>
<reference evidence="3 4" key="1">
    <citation type="journal article" date="2023" name="Nat. Commun.">
        <title>Origin of minicircular mitochondrial genomes in red algae.</title>
        <authorList>
            <person name="Lee Y."/>
            <person name="Cho C.H."/>
            <person name="Lee Y.M."/>
            <person name="Park S.I."/>
            <person name="Yang J.H."/>
            <person name="West J.A."/>
            <person name="Bhattacharya D."/>
            <person name="Yoon H.S."/>
        </authorList>
    </citation>
    <scope>NUCLEOTIDE SEQUENCE [LARGE SCALE GENOMIC DNA]</scope>
    <source>
        <strain evidence="3 4">CCMP1338</strain>
        <tissue evidence="3">Whole cell</tissue>
    </source>
</reference>
<dbReference type="SUPFAM" id="SSF55724">
    <property type="entry name" value="Mog1p/PsbP-like"/>
    <property type="match status" value="1"/>
</dbReference>
<proteinExistence type="predicted"/>
<feature type="region of interest" description="Disordered" evidence="1">
    <location>
        <begin position="1"/>
        <end position="25"/>
    </location>
</feature>
<dbReference type="GO" id="GO:0009523">
    <property type="term" value="C:photosystem II"/>
    <property type="evidence" value="ECO:0007669"/>
    <property type="project" value="InterPro"/>
</dbReference>